<reference evidence="5" key="1">
    <citation type="submission" date="2018-08" db="EMBL/GenBank/DDBJ databases">
        <authorList>
            <person name="Grouzdev D.S."/>
            <person name="Krutkina M.S."/>
        </authorList>
    </citation>
    <scope>NUCLEOTIDE SEQUENCE [LARGE SCALE GENOMIC DNA]</scope>
    <source>
        <strain evidence="5">4-11</strain>
    </source>
</reference>
<accession>A0A372MDJ5</accession>
<dbReference type="RefSeq" id="WP_117331343.1">
    <property type="nucleotide sequence ID" value="NZ_QUWK01000016.1"/>
</dbReference>
<evidence type="ECO:0000256" key="1">
    <source>
        <dbReference type="SAM" id="Coils"/>
    </source>
</evidence>
<dbReference type="InterPro" id="IPR034074">
    <property type="entry name" value="Y4bN_pept_dom"/>
</dbReference>
<feature type="coiled-coil region" evidence="1">
    <location>
        <begin position="134"/>
        <end position="161"/>
    </location>
</feature>
<keyword evidence="4" id="KW-0378">Hydrolase</keyword>
<protein>
    <submittedName>
        <fullName evidence="4">Serine protease</fullName>
    </submittedName>
</protein>
<feature type="region of interest" description="Disordered" evidence="2">
    <location>
        <begin position="9"/>
        <end position="29"/>
    </location>
</feature>
<dbReference type="SUPFAM" id="SSF52743">
    <property type="entry name" value="Subtilisin-like"/>
    <property type="match status" value="1"/>
</dbReference>
<proteinExistence type="predicted"/>
<dbReference type="Gene3D" id="3.40.50.200">
    <property type="entry name" value="Peptidase S8/S53 domain"/>
    <property type="match status" value="1"/>
</dbReference>
<dbReference type="Proteomes" id="UP000264002">
    <property type="component" value="Unassembled WGS sequence"/>
</dbReference>
<dbReference type="GO" id="GO:0004252">
    <property type="term" value="F:serine-type endopeptidase activity"/>
    <property type="evidence" value="ECO:0007669"/>
    <property type="project" value="InterPro"/>
</dbReference>
<evidence type="ECO:0000313" key="5">
    <source>
        <dbReference type="Proteomes" id="UP000264002"/>
    </source>
</evidence>
<evidence type="ECO:0000313" key="4">
    <source>
        <dbReference type="EMBL" id="RFU93871.1"/>
    </source>
</evidence>
<dbReference type="Pfam" id="PF00082">
    <property type="entry name" value="Peptidase_S8"/>
    <property type="match status" value="1"/>
</dbReference>
<reference evidence="4 5" key="2">
    <citation type="submission" date="2018-09" db="EMBL/GenBank/DDBJ databases">
        <title>Genome of Sphaerochaeta halotolerans strain 4-11.</title>
        <authorList>
            <person name="Nazina T.N."/>
            <person name="Sokolova D.S."/>
        </authorList>
    </citation>
    <scope>NUCLEOTIDE SEQUENCE [LARGE SCALE GENOMIC DNA]</scope>
    <source>
        <strain evidence="4 5">4-11</strain>
    </source>
</reference>
<dbReference type="GO" id="GO:0006508">
    <property type="term" value="P:proteolysis"/>
    <property type="evidence" value="ECO:0007669"/>
    <property type="project" value="UniProtKB-KW"/>
</dbReference>
<gene>
    <name evidence="4" type="ORF">DYP60_12465</name>
</gene>
<keyword evidence="5" id="KW-1185">Reference proteome</keyword>
<organism evidence="4 5">
    <name type="scientific">Sphaerochaeta halotolerans</name>
    <dbReference type="NCBI Taxonomy" id="2293840"/>
    <lineage>
        <taxon>Bacteria</taxon>
        <taxon>Pseudomonadati</taxon>
        <taxon>Spirochaetota</taxon>
        <taxon>Spirochaetia</taxon>
        <taxon>Spirochaetales</taxon>
        <taxon>Sphaerochaetaceae</taxon>
        <taxon>Sphaerochaeta</taxon>
    </lineage>
</organism>
<keyword evidence="4" id="KW-0645">Protease</keyword>
<sequence length="765" mass="86638">MNKILELKGTFNHAPNPSRPGPATLPARSSVTVSDIRRLTQSLEAVHRYWRESHSPFKPLVSIYYKDIVAKSNRMGKILSNGSESPIRTIVGAKFTDTTPPKHIITHCVNIHAIEQGLEKLLEVSQLLAEEFNNTITAEEMDILNNNKQKLKRKLSREEISWKTQKERAITAHGLSKSAFCQIMKDAWYIDFFNVEERNIPISGSQIITLYDTGLKREEILKNLGLQQETIRILDDLTWMVTPEQYHKIIGKAPYLVAMTVSDFGRIDARSLDGTRPLSSEFSIPEPTNEPVIGVIDTLFDQSSYFSSWVEYHCMISPDLIEDEDYAHGTAVSSILVDGPTLNEHLDDGCGRFRVRHFGVAKHARNSSAYLMNAIRSIVETNRDIKVWNISLGSPLETDQNFISPEAALLDELQFLYDIIFVVAGTNNRNRHIDRPRIGSPADSVNSVVVNAVTLAGDPVEYARKGPALHFFNKPDVAVFGGDNQDGMIVYSNRGRVKELGTSFAAPWITRKLAYLIYVMGFPREIAKALLLDSAAGWKVDSNKRNLIGFGVVPTKIQDILTSPNEEIRFVVHGVVEAYDTYAYTIPVPLCKGQFPYIAKATLCYFPKCSRSQGVDYTDTEMDIHLGRMNKKGKIKAINDNAQGDDEAHRLFEKEVRRDYRKWDTVKHIYEEKKTRNRPRIRLSESSPNWGINIKTKERLETKSGKGLHFGVVITLHEITGVNRIAEFMQLCRANNWFVNEVDIHARIEIHEKAEAEVEFDEDGM</sequence>
<keyword evidence="1" id="KW-0175">Coiled coil</keyword>
<feature type="domain" description="Peptidase S8/S53" evidence="3">
    <location>
        <begin position="315"/>
        <end position="551"/>
    </location>
</feature>
<dbReference type="CDD" id="cd04847">
    <property type="entry name" value="Peptidases_S8_Subtilisin_like_2"/>
    <property type="match status" value="1"/>
</dbReference>
<name>A0A372MDJ5_9SPIR</name>
<comment type="caution">
    <text evidence="4">The sequence shown here is derived from an EMBL/GenBank/DDBJ whole genome shotgun (WGS) entry which is preliminary data.</text>
</comment>
<dbReference type="AlphaFoldDB" id="A0A372MDJ5"/>
<dbReference type="InterPro" id="IPR000209">
    <property type="entry name" value="Peptidase_S8/S53_dom"/>
</dbReference>
<dbReference type="InterPro" id="IPR036852">
    <property type="entry name" value="Peptidase_S8/S53_dom_sf"/>
</dbReference>
<evidence type="ECO:0000256" key="2">
    <source>
        <dbReference type="SAM" id="MobiDB-lite"/>
    </source>
</evidence>
<evidence type="ECO:0000259" key="3">
    <source>
        <dbReference type="Pfam" id="PF00082"/>
    </source>
</evidence>
<dbReference type="EMBL" id="QUWK01000016">
    <property type="protein sequence ID" value="RFU93871.1"/>
    <property type="molecule type" value="Genomic_DNA"/>
</dbReference>